<feature type="region of interest" description="Disordered" evidence="1">
    <location>
        <begin position="1"/>
        <end position="27"/>
    </location>
</feature>
<dbReference type="PANTHER" id="PTHR43798:SF5">
    <property type="entry name" value="MONOACYLGLYCEROL LIPASE ABHD6"/>
    <property type="match status" value="1"/>
</dbReference>
<feature type="non-terminal residue" evidence="3">
    <location>
        <position position="248"/>
    </location>
</feature>
<dbReference type="InterPro" id="IPR000073">
    <property type="entry name" value="AB_hydrolase_1"/>
</dbReference>
<dbReference type="SUPFAM" id="SSF53474">
    <property type="entry name" value="alpha/beta-Hydrolases"/>
    <property type="match status" value="1"/>
</dbReference>
<name>A0A9D1YVE3_9MICO</name>
<dbReference type="PRINTS" id="PR00111">
    <property type="entry name" value="ABHYDROLASE"/>
</dbReference>
<reference evidence="3" key="1">
    <citation type="journal article" date="2021" name="PeerJ">
        <title>Extensive microbial diversity within the chicken gut microbiome revealed by metagenomics and culture.</title>
        <authorList>
            <person name="Gilroy R."/>
            <person name="Ravi A."/>
            <person name="Getino M."/>
            <person name="Pursley I."/>
            <person name="Horton D.L."/>
            <person name="Alikhan N.F."/>
            <person name="Baker D."/>
            <person name="Gharbi K."/>
            <person name="Hall N."/>
            <person name="Watson M."/>
            <person name="Adriaenssens E.M."/>
            <person name="Foster-Nyarko E."/>
            <person name="Jarju S."/>
            <person name="Secka A."/>
            <person name="Antonio M."/>
            <person name="Oren A."/>
            <person name="Chaudhuri R.R."/>
            <person name="La Ragione R."/>
            <person name="Hildebrand F."/>
            <person name="Pallen M.J."/>
        </authorList>
    </citation>
    <scope>NUCLEOTIDE SEQUENCE</scope>
    <source>
        <strain evidence="3">ChiGjej1B1-98</strain>
    </source>
</reference>
<organism evidence="3 4">
    <name type="scientific">Candidatus Agrococcus pullicola</name>
    <dbReference type="NCBI Taxonomy" id="2838429"/>
    <lineage>
        <taxon>Bacteria</taxon>
        <taxon>Bacillati</taxon>
        <taxon>Actinomycetota</taxon>
        <taxon>Actinomycetes</taxon>
        <taxon>Micrococcales</taxon>
        <taxon>Microbacteriaceae</taxon>
        <taxon>Agrococcus</taxon>
    </lineage>
</organism>
<dbReference type="InterPro" id="IPR050266">
    <property type="entry name" value="AB_hydrolase_sf"/>
</dbReference>
<comment type="caution">
    <text evidence="3">The sequence shown here is derived from an EMBL/GenBank/DDBJ whole genome shotgun (WGS) entry which is preliminary data.</text>
</comment>
<dbReference type="Proteomes" id="UP000824005">
    <property type="component" value="Unassembled WGS sequence"/>
</dbReference>
<evidence type="ECO:0000313" key="3">
    <source>
        <dbReference type="EMBL" id="HIY66428.1"/>
    </source>
</evidence>
<dbReference type="EMBL" id="DXDC01000276">
    <property type="protein sequence ID" value="HIY66428.1"/>
    <property type="molecule type" value="Genomic_DNA"/>
</dbReference>
<evidence type="ECO:0000256" key="1">
    <source>
        <dbReference type="SAM" id="MobiDB-lite"/>
    </source>
</evidence>
<gene>
    <name evidence="3" type="ORF">H9830_09155</name>
</gene>
<proteinExistence type="predicted"/>
<protein>
    <submittedName>
        <fullName evidence="3">Alpha/beta hydrolase</fullName>
    </submittedName>
</protein>
<dbReference type="AlphaFoldDB" id="A0A9D1YVE3"/>
<keyword evidence="3" id="KW-0378">Hydrolase</keyword>
<evidence type="ECO:0000313" key="4">
    <source>
        <dbReference type="Proteomes" id="UP000824005"/>
    </source>
</evidence>
<feature type="compositionally biased region" description="Basic and acidic residues" evidence="1">
    <location>
        <begin position="18"/>
        <end position="27"/>
    </location>
</feature>
<dbReference type="Pfam" id="PF00561">
    <property type="entry name" value="Abhydrolase_1"/>
    <property type="match status" value="1"/>
</dbReference>
<dbReference type="PANTHER" id="PTHR43798">
    <property type="entry name" value="MONOACYLGLYCEROL LIPASE"/>
    <property type="match status" value="1"/>
</dbReference>
<dbReference type="GO" id="GO:0016020">
    <property type="term" value="C:membrane"/>
    <property type="evidence" value="ECO:0007669"/>
    <property type="project" value="TreeGrafter"/>
</dbReference>
<evidence type="ECO:0000259" key="2">
    <source>
        <dbReference type="Pfam" id="PF00561"/>
    </source>
</evidence>
<accession>A0A9D1YVE3</accession>
<dbReference type="GO" id="GO:0047372">
    <property type="term" value="F:monoacylglycerol lipase activity"/>
    <property type="evidence" value="ECO:0007669"/>
    <property type="project" value="TreeGrafter"/>
</dbReference>
<feature type="domain" description="AB hydrolase-1" evidence="2">
    <location>
        <begin position="46"/>
        <end position="166"/>
    </location>
</feature>
<reference evidence="3" key="2">
    <citation type="submission" date="2021-04" db="EMBL/GenBank/DDBJ databases">
        <authorList>
            <person name="Gilroy R."/>
        </authorList>
    </citation>
    <scope>NUCLEOTIDE SEQUENCE</scope>
    <source>
        <strain evidence="3">ChiGjej1B1-98</strain>
    </source>
</reference>
<dbReference type="Gene3D" id="3.40.50.1820">
    <property type="entry name" value="alpha/beta hydrolase"/>
    <property type="match status" value="1"/>
</dbReference>
<sequence>MGNRPGGRAWRASNAGRSGDERKYRESDHRIDLREWHDEGLPDTAPTIVMVHGIGMGQQYFGLLRDELRKRMRVIAVDLPGFGDSPEPEVSLPIEGMAGLLGRALDEHAARRIIALGHSMGTQVVAELAVQRPDLVNRVVLIAPTVNSAERTFMRQAVRLLADLAQDPPIVAIVGMRMYLKAGPRWFMKKFRTMMEHRIEDVAPHITQSTLVIRGENDLVCPERWISAVAGMIPKATMRTADGKGHEA</sequence>
<dbReference type="InterPro" id="IPR029058">
    <property type="entry name" value="AB_hydrolase_fold"/>
</dbReference>
<dbReference type="GO" id="GO:0046464">
    <property type="term" value="P:acylglycerol catabolic process"/>
    <property type="evidence" value="ECO:0007669"/>
    <property type="project" value="TreeGrafter"/>
</dbReference>